<comment type="caution">
    <text evidence="2">The sequence shown here is derived from an EMBL/GenBank/DDBJ whole genome shotgun (WGS) entry which is preliminary data.</text>
</comment>
<protein>
    <submittedName>
        <fullName evidence="2">Uncharacterized protein</fullName>
    </submittedName>
</protein>
<keyword evidence="3" id="KW-1185">Reference proteome</keyword>
<feature type="region of interest" description="Disordered" evidence="1">
    <location>
        <begin position="1"/>
        <end position="58"/>
    </location>
</feature>
<dbReference type="Proteomes" id="UP000557566">
    <property type="component" value="Unassembled WGS sequence"/>
</dbReference>
<evidence type="ECO:0000313" key="3">
    <source>
        <dbReference type="Proteomes" id="UP000557566"/>
    </source>
</evidence>
<accession>A0A8H4LU62</accession>
<dbReference type="EMBL" id="JAAVMX010000008">
    <property type="protein sequence ID" value="KAF4505698.1"/>
    <property type="molecule type" value="Genomic_DNA"/>
</dbReference>
<gene>
    <name evidence="2" type="ORF">G6O67_007617</name>
</gene>
<reference evidence="2 3" key="1">
    <citation type="journal article" date="2020" name="Genome Biol. Evol.">
        <title>A new high-quality draft genome assembly of the Chinese cordyceps Ophiocordyceps sinensis.</title>
        <authorList>
            <person name="Shu R."/>
            <person name="Zhang J."/>
            <person name="Meng Q."/>
            <person name="Zhang H."/>
            <person name="Zhou G."/>
            <person name="Li M."/>
            <person name="Wu P."/>
            <person name="Zhao Y."/>
            <person name="Chen C."/>
            <person name="Qin Q."/>
        </authorList>
    </citation>
    <scope>NUCLEOTIDE SEQUENCE [LARGE SCALE GENOMIC DNA]</scope>
    <source>
        <strain evidence="2 3">IOZ07</strain>
    </source>
</reference>
<name>A0A8H4LU62_9HYPO</name>
<evidence type="ECO:0000313" key="2">
    <source>
        <dbReference type="EMBL" id="KAF4505698.1"/>
    </source>
</evidence>
<feature type="region of interest" description="Disordered" evidence="1">
    <location>
        <begin position="194"/>
        <end position="221"/>
    </location>
</feature>
<organism evidence="2 3">
    <name type="scientific">Ophiocordyceps sinensis</name>
    <dbReference type="NCBI Taxonomy" id="72228"/>
    <lineage>
        <taxon>Eukaryota</taxon>
        <taxon>Fungi</taxon>
        <taxon>Dikarya</taxon>
        <taxon>Ascomycota</taxon>
        <taxon>Pezizomycotina</taxon>
        <taxon>Sordariomycetes</taxon>
        <taxon>Hypocreomycetidae</taxon>
        <taxon>Hypocreales</taxon>
        <taxon>Ophiocordycipitaceae</taxon>
        <taxon>Ophiocordyceps</taxon>
    </lineage>
</organism>
<feature type="compositionally biased region" description="Pro residues" evidence="1">
    <location>
        <begin position="1"/>
        <end position="12"/>
    </location>
</feature>
<feature type="compositionally biased region" description="Basic and acidic residues" evidence="1">
    <location>
        <begin position="195"/>
        <end position="206"/>
    </location>
</feature>
<proteinExistence type="predicted"/>
<sequence length="221" mass="24056">MFSPSQQPPERPPTPRHGQTMELSDSDSDSDSDSSHPPPEEGDATPRAVRAASQEPDTIHAAASAFSLDDAARAAVSQALVSQALVSQALGSQALGGHVDPILFPAPRRGSSSSEAENMALDASSHPDHASSSPQSQPGFDDVSILNRQQLIARVHRLRRELQQALIDKHELEERRQNVLLENNRLATRLAEMQQQRDDRRTKAIDGDFWPPTAPSSARQL</sequence>
<feature type="region of interest" description="Disordered" evidence="1">
    <location>
        <begin position="106"/>
        <end position="141"/>
    </location>
</feature>
<evidence type="ECO:0000256" key="1">
    <source>
        <dbReference type="SAM" id="MobiDB-lite"/>
    </source>
</evidence>
<dbReference type="AlphaFoldDB" id="A0A8H4LU62"/>